<proteinExistence type="predicted"/>
<keyword evidence="5" id="KW-1185">Reference proteome</keyword>
<dbReference type="RefSeq" id="WP_109921264.1">
    <property type="nucleotide sequence ID" value="NZ_QGLF01000003.1"/>
</dbReference>
<organism evidence="4 5">
    <name type="scientific">Zavarzinia compransoris</name>
    <dbReference type="NCBI Taxonomy" id="1264899"/>
    <lineage>
        <taxon>Bacteria</taxon>
        <taxon>Pseudomonadati</taxon>
        <taxon>Pseudomonadota</taxon>
        <taxon>Alphaproteobacteria</taxon>
        <taxon>Rhodospirillales</taxon>
        <taxon>Zavarziniaceae</taxon>
        <taxon>Zavarzinia</taxon>
    </lineage>
</organism>
<dbReference type="EMBL" id="QGLF01000003">
    <property type="protein sequence ID" value="PWR20620.1"/>
    <property type="molecule type" value="Genomic_DNA"/>
</dbReference>
<evidence type="ECO:0000259" key="3">
    <source>
        <dbReference type="PROSITE" id="PS50977"/>
    </source>
</evidence>
<dbReference type="PANTHER" id="PTHR30055">
    <property type="entry name" value="HTH-TYPE TRANSCRIPTIONAL REGULATOR RUTR"/>
    <property type="match status" value="1"/>
</dbReference>
<dbReference type="InterPro" id="IPR009057">
    <property type="entry name" value="Homeodomain-like_sf"/>
</dbReference>
<dbReference type="SUPFAM" id="SSF46689">
    <property type="entry name" value="Homeodomain-like"/>
    <property type="match status" value="1"/>
</dbReference>
<dbReference type="PRINTS" id="PR00455">
    <property type="entry name" value="HTHTETR"/>
</dbReference>
<comment type="caution">
    <text evidence="4">The sequence shown here is derived from an EMBL/GenBank/DDBJ whole genome shotgun (WGS) entry which is preliminary data.</text>
</comment>
<accession>A0A317E373</accession>
<feature type="domain" description="HTH tetR-type" evidence="3">
    <location>
        <begin position="23"/>
        <end position="83"/>
    </location>
</feature>
<dbReference type="InterPro" id="IPR001647">
    <property type="entry name" value="HTH_TetR"/>
</dbReference>
<evidence type="ECO:0000256" key="1">
    <source>
        <dbReference type="ARBA" id="ARBA00023125"/>
    </source>
</evidence>
<sequence>MAEGSGRRMAPSRGRSVLRAKSALTRDRIADVALTLFNAQGYTAVTTNRIADDCGISPGNLYYHFRNREDILWYLFEGVEKRIHRLFLDPAFTETGVDRLRLQIMGAAEILAEFRFFFHDHIAIMRRDPRVEASYRGLQRDVTRAVARDLQPLTGEDGEQSFRLASSLWIVATGWVSFLEVQGTAVDPVSILSLVDAVLDLVRPRIRPAA</sequence>
<dbReference type="PROSITE" id="PS50977">
    <property type="entry name" value="HTH_TETR_2"/>
    <property type="match status" value="1"/>
</dbReference>
<dbReference type="Pfam" id="PF00440">
    <property type="entry name" value="TetR_N"/>
    <property type="match status" value="1"/>
</dbReference>
<evidence type="ECO:0000313" key="4">
    <source>
        <dbReference type="EMBL" id="PWR20620.1"/>
    </source>
</evidence>
<keyword evidence="1 2" id="KW-0238">DNA-binding</keyword>
<dbReference type="Pfam" id="PF13972">
    <property type="entry name" value="TetR"/>
    <property type="match status" value="1"/>
</dbReference>
<dbReference type="PANTHER" id="PTHR30055:SF226">
    <property type="entry name" value="HTH-TYPE TRANSCRIPTIONAL REGULATOR PKSA"/>
    <property type="match status" value="1"/>
</dbReference>
<dbReference type="GO" id="GO:0003700">
    <property type="term" value="F:DNA-binding transcription factor activity"/>
    <property type="evidence" value="ECO:0007669"/>
    <property type="project" value="TreeGrafter"/>
</dbReference>
<gene>
    <name evidence="4" type="ORF">DKG75_11480</name>
</gene>
<dbReference type="Gene3D" id="1.10.357.10">
    <property type="entry name" value="Tetracycline Repressor, domain 2"/>
    <property type="match status" value="1"/>
</dbReference>
<evidence type="ECO:0000313" key="5">
    <source>
        <dbReference type="Proteomes" id="UP000246077"/>
    </source>
</evidence>
<name>A0A317E373_9PROT</name>
<dbReference type="Proteomes" id="UP000246077">
    <property type="component" value="Unassembled WGS sequence"/>
</dbReference>
<dbReference type="AlphaFoldDB" id="A0A317E373"/>
<protein>
    <recommendedName>
        <fullName evidence="3">HTH tetR-type domain-containing protein</fullName>
    </recommendedName>
</protein>
<feature type="DNA-binding region" description="H-T-H motif" evidence="2">
    <location>
        <begin position="46"/>
        <end position="65"/>
    </location>
</feature>
<dbReference type="InterPro" id="IPR025722">
    <property type="entry name" value="TetR"/>
</dbReference>
<evidence type="ECO:0000256" key="2">
    <source>
        <dbReference type="PROSITE-ProRule" id="PRU00335"/>
    </source>
</evidence>
<dbReference type="OrthoDB" id="9812484at2"/>
<dbReference type="GO" id="GO:0000976">
    <property type="term" value="F:transcription cis-regulatory region binding"/>
    <property type="evidence" value="ECO:0007669"/>
    <property type="project" value="TreeGrafter"/>
</dbReference>
<dbReference type="InterPro" id="IPR050109">
    <property type="entry name" value="HTH-type_TetR-like_transc_reg"/>
</dbReference>
<reference evidence="5" key="1">
    <citation type="submission" date="2018-05" db="EMBL/GenBank/DDBJ databases">
        <title>Zavarzinia sp. HR-AS.</title>
        <authorList>
            <person name="Lee Y."/>
            <person name="Jeon C.O."/>
        </authorList>
    </citation>
    <scope>NUCLEOTIDE SEQUENCE [LARGE SCALE GENOMIC DNA]</scope>
    <source>
        <strain evidence="5">DSM 1231</strain>
    </source>
</reference>